<evidence type="ECO:0000313" key="3">
    <source>
        <dbReference type="EMBL" id="SVA47427.1"/>
    </source>
</evidence>
<sequence length="274" mass="32258">MVCLKKTISLIILIFVIFTLIFFKITQKKEFYSNSNPINVNKTIVINMKKDKERLDYIKKQCQKANIKFERFNGIDGTKLNIDKLEKNKSIQFHKNSFFNHDRQGRSSLKGSIGCALTHKKIWEQIINSDKKNTLIFEDDVIIPKNFLKKFNFYSKQIPNNWDIIFLGGVRIFGKKITKNVIKAVSTPDNIMNNCGLYAYIINKNSAKKLINICNPINNYIDIQINRHYNTINAYYIQPNIIKHNFQIKSSRNHDKKFKYPKYFIEESKIINTI</sequence>
<keyword evidence="1" id="KW-0812">Transmembrane</keyword>
<feature type="transmembrane region" description="Helical" evidence="1">
    <location>
        <begin position="7"/>
        <end position="25"/>
    </location>
</feature>
<feature type="domain" description="Glycosyl transferase family 25" evidence="2">
    <location>
        <begin position="42"/>
        <end position="223"/>
    </location>
</feature>
<organism evidence="3">
    <name type="scientific">marine metagenome</name>
    <dbReference type="NCBI Taxonomy" id="408172"/>
    <lineage>
        <taxon>unclassified sequences</taxon>
        <taxon>metagenomes</taxon>
        <taxon>ecological metagenomes</taxon>
    </lineage>
</organism>
<keyword evidence="1" id="KW-0472">Membrane</keyword>
<evidence type="ECO:0000259" key="2">
    <source>
        <dbReference type="Pfam" id="PF01755"/>
    </source>
</evidence>
<dbReference type="AlphaFoldDB" id="A0A381W652"/>
<dbReference type="InterPro" id="IPR002654">
    <property type="entry name" value="Glyco_trans_25"/>
</dbReference>
<reference evidence="3" key="1">
    <citation type="submission" date="2018-05" db="EMBL/GenBank/DDBJ databases">
        <authorList>
            <person name="Lanie J.A."/>
            <person name="Ng W.-L."/>
            <person name="Kazmierczak K.M."/>
            <person name="Andrzejewski T.M."/>
            <person name="Davidsen T.M."/>
            <person name="Wayne K.J."/>
            <person name="Tettelin H."/>
            <person name="Glass J.I."/>
            <person name="Rusch D."/>
            <person name="Podicherti R."/>
            <person name="Tsui H.-C.T."/>
            <person name="Winkler M.E."/>
        </authorList>
    </citation>
    <scope>NUCLEOTIDE SEQUENCE</scope>
</reference>
<dbReference type="EMBL" id="UINC01010682">
    <property type="protein sequence ID" value="SVA47427.1"/>
    <property type="molecule type" value="Genomic_DNA"/>
</dbReference>
<evidence type="ECO:0000256" key="1">
    <source>
        <dbReference type="SAM" id="Phobius"/>
    </source>
</evidence>
<gene>
    <name evidence="3" type="ORF">METZ01_LOCUS100281</name>
</gene>
<dbReference type="Pfam" id="PF01755">
    <property type="entry name" value="Glyco_transf_25"/>
    <property type="match status" value="1"/>
</dbReference>
<protein>
    <recommendedName>
        <fullName evidence="2">Glycosyl transferase family 25 domain-containing protein</fullName>
    </recommendedName>
</protein>
<proteinExistence type="predicted"/>
<accession>A0A381W652</accession>
<name>A0A381W652_9ZZZZ</name>
<keyword evidence="1" id="KW-1133">Transmembrane helix</keyword>
<dbReference type="CDD" id="cd06532">
    <property type="entry name" value="Glyco_transf_25"/>
    <property type="match status" value="1"/>
</dbReference>